<dbReference type="InterPro" id="IPR029058">
    <property type="entry name" value="AB_hydrolase_fold"/>
</dbReference>
<dbReference type="CDD" id="cd00519">
    <property type="entry name" value="Lipase_3"/>
    <property type="match status" value="1"/>
</dbReference>
<reference evidence="3 4" key="1">
    <citation type="submission" date="2024-08" db="EMBL/GenBank/DDBJ databases">
        <title>Insights into the chromosomal genome structure of Flemingia macrophylla.</title>
        <authorList>
            <person name="Ding Y."/>
            <person name="Zhao Y."/>
            <person name="Bi W."/>
            <person name="Wu M."/>
            <person name="Zhao G."/>
            <person name="Gong Y."/>
            <person name="Li W."/>
            <person name="Zhang P."/>
        </authorList>
    </citation>
    <scope>NUCLEOTIDE SEQUENCE [LARGE SCALE GENOMIC DNA]</scope>
    <source>
        <strain evidence="3">DYQJB</strain>
        <tissue evidence="3">Leaf</tissue>
    </source>
</reference>
<name>A0ABD1MCM1_9FABA</name>
<dbReference type="PANTHER" id="PTHR46086">
    <property type="entry name" value="ALPHA/BETA-HYDROLASES SUPERFAMILY PROTEIN"/>
    <property type="match status" value="1"/>
</dbReference>
<proteinExistence type="predicted"/>
<dbReference type="EMBL" id="JBGMDY010000005">
    <property type="protein sequence ID" value="KAL2333546.1"/>
    <property type="molecule type" value="Genomic_DNA"/>
</dbReference>
<keyword evidence="4" id="KW-1185">Reference proteome</keyword>
<dbReference type="AlphaFoldDB" id="A0ABD1MCM1"/>
<accession>A0ABD1MCM1</accession>
<sequence length="474" mass="55434">MSDSSEKLFATKFMLLKPEEMSFFQLFRVLFGRDIEEKGFVQCLEVIIESWSYQKWLLFWSFMVQKILYSTASILQCIGDIIESLLNAQASYSNNVFKFVFNCIQGKQVVNKDSVNYVSMIGHMDRRVRLLDDSIKRKDPNKYDVALFMMASKVSYENKAFVHAIVVDHWKMELVDCRDYWNDYQEKATTQGFIMLERGEDHDTYIVAFRGTEPFDADAWSTDFDISWFELPDIGRTHAGFMKALGLQVDLKNNVVGWPKEIENDKNRPRAYYSIRDLLKKHLRSNGNKKAKFTLTGHSLGGALAILFPAILMLHDETFLLERLEGVYTFGQPRVGDGTFANYMEQNLKHYGIKYLRFVYGNDIVTRLPFDNNIMKFDHFGTCLYYDRNYKCKKLQDEPNKNYFSWKDMIPMWVNAFLELVRTFTIVYKYGPDYQEGCVMKVYRLVGLIFPGISAHCPQDYVNVTWLGCPLHLD</sequence>
<dbReference type="SUPFAM" id="SSF53474">
    <property type="entry name" value="alpha/beta-Hydrolases"/>
    <property type="match status" value="1"/>
</dbReference>
<feature type="domain" description="Fungal lipase-type" evidence="2">
    <location>
        <begin position="206"/>
        <end position="371"/>
    </location>
</feature>
<dbReference type="InterPro" id="IPR044819">
    <property type="entry name" value="OBL-like"/>
</dbReference>
<organism evidence="3 4">
    <name type="scientific">Flemingia macrophylla</name>
    <dbReference type="NCBI Taxonomy" id="520843"/>
    <lineage>
        <taxon>Eukaryota</taxon>
        <taxon>Viridiplantae</taxon>
        <taxon>Streptophyta</taxon>
        <taxon>Embryophyta</taxon>
        <taxon>Tracheophyta</taxon>
        <taxon>Spermatophyta</taxon>
        <taxon>Magnoliopsida</taxon>
        <taxon>eudicotyledons</taxon>
        <taxon>Gunneridae</taxon>
        <taxon>Pentapetalae</taxon>
        <taxon>rosids</taxon>
        <taxon>fabids</taxon>
        <taxon>Fabales</taxon>
        <taxon>Fabaceae</taxon>
        <taxon>Papilionoideae</taxon>
        <taxon>50 kb inversion clade</taxon>
        <taxon>NPAAA clade</taxon>
        <taxon>indigoferoid/millettioid clade</taxon>
        <taxon>Phaseoleae</taxon>
        <taxon>Flemingia</taxon>
    </lineage>
</organism>
<keyword evidence="1" id="KW-0378">Hydrolase</keyword>
<gene>
    <name evidence="3" type="ORF">Fmac_014759</name>
</gene>
<evidence type="ECO:0000259" key="2">
    <source>
        <dbReference type="Pfam" id="PF01764"/>
    </source>
</evidence>
<dbReference type="Pfam" id="PF01764">
    <property type="entry name" value="Lipase_3"/>
    <property type="match status" value="1"/>
</dbReference>
<evidence type="ECO:0000256" key="1">
    <source>
        <dbReference type="ARBA" id="ARBA00022801"/>
    </source>
</evidence>
<dbReference type="Gene3D" id="3.40.50.1820">
    <property type="entry name" value="alpha/beta hydrolase"/>
    <property type="match status" value="1"/>
</dbReference>
<dbReference type="Proteomes" id="UP001603857">
    <property type="component" value="Unassembled WGS sequence"/>
</dbReference>
<protein>
    <recommendedName>
        <fullName evidence="2">Fungal lipase-type domain-containing protein</fullName>
    </recommendedName>
</protein>
<dbReference type="GO" id="GO:0016787">
    <property type="term" value="F:hydrolase activity"/>
    <property type="evidence" value="ECO:0007669"/>
    <property type="project" value="UniProtKB-KW"/>
</dbReference>
<comment type="caution">
    <text evidence="3">The sequence shown here is derived from an EMBL/GenBank/DDBJ whole genome shotgun (WGS) entry which is preliminary data.</text>
</comment>
<dbReference type="PANTHER" id="PTHR46086:SF17">
    <property type="entry name" value="ALPHA_BETA-HYDROLASES SUPERFAMILY PROTEIN"/>
    <property type="match status" value="1"/>
</dbReference>
<evidence type="ECO:0000313" key="3">
    <source>
        <dbReference type="EMBL" id="KAL2333546.1"/>
    </source>
</evidence>
<evidence type="ECO:0000313" key="4">
    <source>
        <dbReference type="Proteomes" id="UP001603857"/>
    </source>
</evidence>
<dbReference type="InterPro" id="IPR002921">
    <property type="entry name" value="Fungal_lipase-type"/>
</dbReference>